<evidence type="ECO:0000313" key="1">
    <source>
        <dbReference type="EMBL" id="GGL20419.1"/>
    </source>
</evidence>
<accession>A0A917RR74</accession>
<reference evidence="1" key="1">
    <citation type="journal article" date="2014" name="Int. J. Syst. Evol. Microbiol.">
        <title>Complete genome sequence of Corynebacterium casei LMG S-19264T (=DSM 44701T), isolated from a smear-ripened cheese.</title>
        <authorList>
            <consortium name="US DOE Joint Genome Institute (JGI-PGF)"/>
            <person name="Walter F."/>
            <person name="Albersmeier A."/>
            <person name="Kalinowski J."/>
            <person name="Ruckert C."/>
        </authorList>
    </citation>
    <scope>NUCLEOTIDE SEQUENCE</scope>
    <source>
        <strain evidence="1">CGMCC 4.3508</strain>
    </source>
</reference>
<dbReference type="EMBL" id="BMMH01000007">
    <property type="protein sequence ID" value="GGL20419.1"/>
    <property type="molecule type" value="Genomic_DNA"/>
</dbReference>
<proteinExistence type="predicted"/>
<comment type="caution">
    <text evidence="1">The sequence shown here is derived from an EMBL/GenBank/DDBJ whole genome shotgun (WGS) entry which is preliminary data.</text>
</comment>
<organism evidence="1 2">
    <name type="scientific">Nocardia jinanensis</name>
    <dbReference type="NCBI Taxonomy" id="382504"/>
    <lineage>
        <taxon>Bacteria</taxon>
        <taxon>Bacillati</taxon>
        <taxon>Actinomycetota</taxon>
        <taxon>Actinomycetes</taxon>
        <taxon>Mycobacteriales</taxon>
        <taxon>Nocardiaceae</taxon>
        <taxon>Nocardia</taxon>
    </lineage>
</organism>
<protein>
    <submittedName>
        <fullName evidence="1">Uncharacterized protein</fullName>
    </submittedName>
</protein>
<keyword evidence="2" id="KW-1185">Reference proteome</keyword>
<name>A0A917RR74_9NOCA</name>
<dbReference type="Proteomes" id="UP000638263">
    <property type="component" value="Unassembled WGS sequence"/>
</dbReference>
<dbReference type="AlphaFoldDB" id="A0A917RR74"/>
<gene>
    <name evidence="1" type="ORF">GCM10011588_39050</name>
</gene>
<evidence type="ECO:0000313" key="2">
    <source>
        <dbReference type="Proteomes" id="UP000638263"/>
    </source>
</evidence>
<sequence>MNDPTPATGIAFLHGGSHAQLATLADPALAPYRIRPVHVRTGALDELTEAAVIVVSDRLRPDLLRRWTGTVLAGLERGATVLVCGENDSGQWLPGVREQVRPTVFWWWRTGEDHRLRKLALDHPAWEFFSDRSVIWHYHGVLEPPAGAVSLVDLHTEAGTRDGSILYLDETSTAGKLLVTTMDPVYHHGSGFMPGATQLLYSALHWATRNREKKTC</sequence>
<reference evidence="1" key="2">
    <citation type="submission" date="2020-09" db="EMBL/GenBank/DDBJ databases">
        <authorList>
            <person name="Sun Q."/>
            <person name="Zhou Y."/>
        </authorList>
    </citation>
    <scope>NUCLEOTIDE SEQUENCE</scope>
    <source>
        <strain evidence="1">CGMCC 4.3508</strain>
    </source>
</reference>